<accession>A0A937XJH0</accession>
<sequence>MISQNPPVPQRHIEQAILLIRGHRVMLSTDLAALYGVAPKVLIQAVKRNIERFPVDFMFQLTQDEHRILKSQIVTSSWGGERYPPLAFAEQGGWRAEI</sequence>
<dbReference type="InterPro" id="IPR018873">
    <property type="entry name" value="KilA-N_DNA-bd_domain"/>
</dbReference>
<dbReference type="AlphaFoldDB" id="A0A937XJH0"/>
<protein>
    <submittedName>
        <fullName evidence="2">ORF6N domain-containing protein</fullName>
    </submittedName>
</protein>
<organism evidence="2 3">
    <name type="scientific">candidate division WOR-3 bacterium</name>
    <dbReference type="NCBI Taxonomy" id="2052148"/>
    <lineage>
        <taxon>Bacteria</taxon>
        <taxon>Bacteria division WOR-3</taxon>
    </lineage>
</organism>
<comment type="caution">
    <text evidence="2">The sequence shown here is derived from an EMBL/GenBank/DDBJ whole genome shotgun (WGS) entry which is preliminary data.</text>
</comment>
<evidence type="ECO:0000259" key="1">
    <source>
        <dbReference type="Pfam" id="PF10543"/>
    </source>
</evidence>
<evidence type="ECO:0000313" key="3">
    <source>
        <dbReference type="Proteomes" id="UP000779900"/>
    </source>
</evidence>
<gene>
    <name evidence="2" type="ORF">FJY68_13515</name>
</gene>
<dbReference type="EMBL" id="VGIR01000151">
    <property type="protein sequence ID" value="MBM3332843.1"/>
    <property type="molecule type" value="Genomic_DNA"/>
</dbReference>
<feature type="domain" description="KilA-N DNA-binding" evidence="1">
    <location>
        <begin position="16"/>
        <end position="93"/>
    </location>
</feature>
<name>A0A937XJH0_UNCW3</name>
<dbReference type="Proteomes" id="UP000779900">
    <property type="component" value="Unassembled WGS sequence"/>
</dbReference>
<proteinExistence type="predicted"/>
<evidence type="ECO:0000313" key="2">
    <source>
        <dbReference type="EMBL" id="MBM3332843.1"/>
    </source>
</evidence>
<reference evidence="2" key="1">
    <citation type="submission" date="2019-03" db="EMBL/GenBank/DDBJ databases">
        <title>Lake Tanganyika Metagenome-Assembled Genomes (MAGs).</title>
        <authorList>
            <person name="Tran P."/>
        </authorList>
    </citation>
    <scope>NUCLEOTIDE SEQUENCE</scope>
    <source>
        <strain evidence="2">K_DeepCast_150m_m2_040</strain>
    </source>
</reference>
<dbReference type="Pfam" id="PF10543">
    <property type="entry name" value="ORF6N"/>
    <property type="match status" value="1"/>
</dbReference>